<dbReference type="InterPro" id="IPR024990">
    <property type="entry name" value="Apc1"/>
</dbReference>
<evidence type="ECO:0000313" key="9">
    <source>
        <dbReference type="EMBL" id="KAF2085350.1"/>
    </source>
</evidence>
<dbReference type="GO" id="GO:0060090">
    <property type="term" value="F:molecular adaptor activity"/>
    <property type="evidence" value="ECO:0007669"/>
    <property type="project" value="TreeGrafter"/>
</dbReference>
<feature type="compositionally biased region" description="Basic residues" evidence="6">
    <location>
        <begin position="483"/>
        <end position="496"/>
    </location>
</feature>
<name>A0A9P4LTA1_9PEZI</name>
<evidence type="ECO:0000259" key="7">
    <source>
        <dbReference type="Pfam" id="PF12859"/>
    </source>
</evidence>
<sequence length="2032" mass="225704">MASIRSLGLHSPAGLSYLVAEGLLPEKPSPEQYTWETYNDDGGEDEVLATQKCVVWSRGGIVRKAFNFEIEQENVLQAVLTWFPTDKSSAARKKNRGFVPDHGKGSAFVAEGAGFPVKDRQTGREDTVESPQQKARALVVFLKTQAHVFFLAGSSHVVNLPFEVEKAFPAPRGLLIQRKLPTPNFNPSSPLLPRVPQNSFLSSQAQSQLSAPSQSHSPSYLRKAPGSFPTSRKSKSGISPAYPASLFDLLRPPPNNTTDSLPRLFSFTDPFSEMGLVVSSQSSHDRLHLPGSNAAKTVETVDKAEEVLYVTPRSEIPESTSHPDEHLILVVTANYEKRAYSIWYASYIDPKPASAKSKNGDRAVSVSRSKRRSSYNPATGATTPALRSRDGFRDSFGGAGRSKTAGPSFRTSQTREPSGEQTAEEVFASQLDPETDLSRQPSRESRRVSSLLSRTDLSTSFDKSAFQDMATHRPSFNASLGPHTRRGHSLGSHAKRSSSGMMNRRTRESTPASLDLTNLSAVTLDDTLDDDLGEEDDTLDDLLGAGSRGGTDFSLQEPIQGLCRELLLIKSSEIPFGNSESIFNTSLSPAPKDSPKIFTLANPASFTCDDGDHGRLYLYMMQKSSAELVEHEITVLRRRLATPPGTGRPHRSPRDPPHILLPKLIESRYHHGFVDAAKISEGSIERLLCLTKGSSSGYMITVYAGWCPQARFSVEPCDFKVSNPYGSNDNLSASESAARRRTLEPPKNFIGVSHCNTDGAFNLIEPNGQQHRQRLKLWPQKEIVSKTLQVCRFSLPQPQGDHILAIWWAIANRLQDEKRYDVEWAALVTAIFAYAVGDSRQSISRLTDATHYTIGTPSRLRSGGSSLTESAFELMWRTEAQTPLAKSWDSPAWSWVEQTLAKPSTPSRSVTRSRRAGLPTVSPGIRRKSDLIPFCAKIAREFMHEPLGKLFKAEWNQPTITKKSALRTIFVPTIAAALHLFREETRLDVLSNDFSTLETGDLAPVLAQIGRWFDWELWSWKGASFYGLDGASTNKWVFEDASLSTLEKPLPPWEKPPSIYEWIEQCPASQVYLRFPSLTDLQSSNEMHQATRNSQRLKQQLAGLTPRTIALGLYCEKMCNKSQRSSRKVETMLECGIDNRMLETMPAAIVASLREAVIECQASPPTTWGLELLRTVHREDLHMLLKQDQVHSTGPNFPSVSRWSRNKDYADLSLQASNAIATRDVHSITQSADTHESATGSSEADRHMITRLIFSEDRRYIEALRLLEPLRPAVAECIPDPSWSEAEHLDAQKSVMQWVMLRTFALPTGYSMLQFDSKRPLVTERYPLHGFTTDCTMKPLNNTVSADRTTYTEEKFCWAFFHAGVSAGLSIAKRAEGIDTSWIAYNKPADLSNKHAGLLFGLGLNGHLKSIAKWLSFKYLTPKHSMTSIGLLLGLSVSYMGTMDTLVTRLLSVHVTRMLPPGAADLNLPPLAQTTGLMGIGLLYLNSQHRRMTEIMISEIEHVEMEDPSGAPNNIRDEGYRLAAGFSLGLINLGKGNDLRGLHDMRLVERLLSVAVGTKPVDLVHILDQATAGATIAIALVFMKTGNKAVASRIDVPDTLPQFDYVRPDIFLLRTLAKHLILWDQIQANSRWIIRNLPAEYTADHHLRSIKVLRSEQMPFFNIMAGLLWSIGLKYSGTANIQVRDFLISYLDQFIRLCHLPAHRYDARLARNTARNCQDLVALSVATVMAGTGDIDVFRRLRLLHGRVSPEATYGSHLAAHMALGALFLAGGSYTFNTSNLAIAALVCAFYPLFPQDVLDNKAHLQAFRHFWALAAEPRCVIIRDVETHRAIPLPIVVLFKDGTMTNYDAPCLLPELDTIASVQTNSPEHWQVTLDFINNPIHLSSFRRTQTIHVRRRPAHEAYSSTFSATLMALNDTQSSQTTRAMWDWIFDLPVFADLSKADIGLILPAEAAGAIHTDMNGTVVDDRLMVRSAAKSWDRDRLAQLKLLFVWAERVQSEGGKLRWLGKEVVEGLKSAVMERGRAIAGGEVR</sequence>
<dbReference type="GO" id="GO:0007091">
    <property type="term" value="P:metaphase/anaphase transition of mitotic cell cycle"/>
    <property type="evidence" value="ECO:0007669"/>
    <property type="project" value="TreeGrafter"/>
</dbReference>
<dbReference type="InterPro" id="IPR048971">
    <property type="entry name" value="Apc1_3rd"/>
</dbReference>
<feature type="region of interest" description="Disordered" evidence="6">
    <location>
        <begin position="202"/>
        <end position="237"/>
    </location>
</feature>
<evidence type="ECO:0000256" key="3">
    <source>
        <dbReference type="ARBA" id="ARBA00022737"/>
    </source>
</evidence>
<organism evidence="9 10">
    <name type="scientific">Saccharata proteae CBS 121410</name>
    <dbReference type="NCBI Taxonomy" id="1314787"/>
    <lineage>
        <taxon>Eukaryota</taxon>
        <taxon>Fungi</taxon>
        <taxon>Dikarya</taxon>
        <taxon>Ascomycota</taxon>
        <taxon>Pezizomycotina</taxon>
        <taxon>Dothideomycetes</taxon>
        <taxon>Dothideomycetes incertae sedis</taxon>
        <taxon>Botryosphaeriales</taxon>
        <taxon>Saccharataceae</taxon>
        <taxon>Saccharata</taxon>
    </lineage>
</organism>
<evidence type="ECO:0000256" key="2">
    <source>
        <dbReference type="ARBA" id="ARBA00022618"/>
    </source>
</evidence>
<dbReference type="Pfam" id="PF21282">
    <property type="entry name" value="APC1_3rd"/>
    <property type="match status" value="1"/>
</dbReference>
<dbReference type="EMBL" id="ML978731">
    <property type="protein sequence ID" value="KAF2085350.1"/>
    <property type="molecule type" value="Genomic_DNA"/>
</dbReference>
<feature type="compositionally biased region" description="Polar residues" evidence="6">
    <location>
        <begin position="409"/>
        <end position="421"/>
    </location>
</feature>
<keyword evidence="5" id="KW-0131">Cell cycle</keyword>
<feature type="region of interest" description="Disordered" evidence="6">
    <location>
        <begin position="353"/>
        <end position="453"/>
    </location>
</feature>
<keyword evidence="3" id="KW-0677">Repeat</keyword>
<feature type="compositionally biased region" description="Low complexity" evidence="6">
    <location>
        <begin position="202"/>
        <end position="219"/>
    </location>
</feature>
<gene>
    <name evidence="9" type="ORF">K490DRAFT_46706</name>
</gene>
<evidence type="ECO:0000256" key="5">
    <source>
        <dbReference type="ARBA" id="ARBA00023306"/>
    </source>
</evidence>
<dbReference type="FunFam" id="1.25.10.10:FF:000400">
    <property type="entry name" value="20S cyclosome subunit (APC1/BimE), putative"/>
    <property type="match status" value="1"/>
</dbReference>
<keyword evidence="10" id="KW-1185">Reference proteome</keyword>
<evidence type="ECO:0000259" key="8">
    <source>
        <dbReference type="Pfam" id="PF21282"/>
    </source>
</evidence>
<dbReference type="FunFam" id="1.25.10.10:FF:000217">
    <property type="entry name" value="20S cyclosome subunit (APC1/BimE)"/>
    <property type="match status" value="1"/>
</dbReference>
<protein>
    <recommendedName>
        <fullName evidence="11">Anaphase-promoting complex subunit 1</fullName>
    </recommendedName>
</protein>
<dbReference type="OrthoDB" id="26401at2759"/>
<dbReference type="GO" id="GO:0070979">
    <property type="term" value="P:protein K11-linked ubiquitination"/>
    <property type="evidence" value="ECO:0007669"/>
    <property type="project" value="TreeGrafter"/>
</dbReference>
<feature type="domain" description="Anaphase-promoting complex subunit 1 N-terminal" evidence="7">
    <location>
        <begin position="29"/>
        <end position="831"/>
    </location>
</feature>
<evidence type="ECO:0000256" key="6">
    <source>
        <dbReference type="SAM" id="MobiDB-lite"/>
    </source>
</evidence>
<keyword evidence="2" id="KW-0132">Cell division</keyword>
<proteinExistence type="inferred from homology"/>
<dbReference type="Gene3D" id="1.25.10.10">
    <property type="entry name" value="Leucine-rich Repeat Variant"/>
    <property type="match status" value="2"/>
</dbReference>
<dbReference type="Proteomes" id="UP000799776">
    <property type="component" value="Unassembled WGS sequence"/>
</dbReference>
<keyword evidence="4" id="KW-0498">Mitosis</keyword>
<comment type="caution">
    <text evidence="9">The sequence shown here is derived from an EMBL/GenBank/DDBJ whole genome shotgun (WGS) entry which is preliminary data.</text>
</comment>
<feature type="region of interest" description="Disordered" evidence="6">
    <location>
        <begin position="473"/>
        <end position="514"/>
    </location>
</feature>
<dbReference type="InterPro" id="IPR011989">
    <property type="entry name" value="ARM-like"/>
</dbReference>
<dbReference type="GO" id="GO:0031145">
    <property type="term" value="P:anaphase-promoting complex-dependent catabolic process"/>
    <property type="evidence" value="ECO:0007669"/>
    <property type="project" value="TreeGrafter"/>
</dbReference>
<evidence type="ECO:0000313" key="10">
    <source>
        <dbReference type="Proteomes" id="UP000799776"/>
    </source>
</evidence>
<reference evidence="9" key="1">
    <citation type="journal article" date="2020" name="Stud. Mycol.">
        <title>101 Dothideomycetes genomes: a test case for predicting lifestyles and emergence of pathogens.</title>
        <authorList>
            <person name="Haridas S."/>
            <person name="Albert R."/>
            <person name="Binder M."/>
            <person name="Bloem J."/>
            <person name="Labutti K."/>
            <person name="Salamov A."/>
            <person name="Andreopoulos B."/>
            <person name="Baker S."/>
            <person name="Barry K."/>
            <person name="Bills G."/>
            <person name="Bluhm B."/>
            <person name="Cannon C."/>
            <person name="Castanera R."/>
            <person name="Culley D."/>
            <person name="Daum C."/>
            <person name="Ezra D."/>
            <person name="Gonzalez J."/>
            <person name="Henrissat B."/>
            <person name="Kuo A."/>
            <person name="Liang C."/>
            <person name="Lipzen A."/>
            <person name="Lutzoni F."/>
            <person name="Magnuson J."/>
            <person name="Mondo S."/>
            <person name="Nolan M."/>
            <person name="Ohm R."/>
            <person name="Pangilinan J."/>
            <person name="Park H.-J."/>
            <person name="Ramirez L."/>
            <person name="Alfaro M."/>
            <person name="Sun H."/>
            <person name="Tritt A."/>
            <person name="Yoshinaga Y."/>
            <person name="Zwiers L.-H."/>
            <person name="Turgeon B."/>
            <person name="Goodwin S."/>
            <person name="Spatafora J."/>
            <person name="Crous P."/>
            <person name="Grigoriev I."/>
        </authorList>
    </citation>
    <scope>NUCLEOTIDE SEQUENCE</scope>
    <source>
        <strain evidence="9">CBS 121410</strain>
    </source>
</reference>
<dbReference type="Pfam" id="PF12859">
    <property type="entry name" value="ANAPC1"/>
    <property type="match status" value="1"/>
</dbReference>
<comment type="similarity">
    <text evidence="1">Belongs to the APC1 family.</text>
</comment>
<evidence type="ECO:0000256" key="1">
    <source>
        <dbReference type="ARBA" id="ARBA00010547"/>
    </source>
</evidence>
<dbReference type="PANTHER" id="PTHR12827:SF3">
    <property type="entry name" value="ANAPHASE-PROMOTING COMPLEX SUBUNIT 1"/>
    <property type="match status" value="1"/>
</dbReference>
<accession>A0A9P4LTA1</accession>
<dbReference type="GO" id="GO:0005680">
    <property type="term" value="C:anaphase-promoting complex"/>
    <property type="evidence" value="ECO:0007669"/>
    <property type="project" value="InterPro"/>
</dbReference>
<evidence type="ECO:0000256" key="4">
    <source>
        <dbReference type="ARBA" id="ARBA00022776"/>
    </source>
</evidence>
<evidence type="ECO:0008006" key="11">
    <source>
        <dbReference type="Google" id="ProtNLM"/>
    </source>
</evidence>
<feature type="domain" description="Anaphase-promoting complex subunit 1 beta-sandwich" evidence="8">
    <location>
        <begin position="1819"/>
        <end position="1898"/>
    </location>
</feature>
<dbReference type="PANTHER" id="PTHR12827">
    <property type="entry name" value="MEIOTIC CHECKPOINT REGULATOR TSG24 FAMILY MEMBER"/>
    <property type="match status" value="1"/>
</dbReference>
<dbReference type="InterPro" id="IPR049255">
    <property type="entry name" value="Apc1_N"/>
</dbReference>
<dbReference type="GO" id="GO:0051301">
    <property type="term" value="P:cell division"/>
    <property type="evidence" value="ECO:0007669"/>
    <property type="project" value="UniProtKB-KW"/>
</dbReference>